<dbReference type="PANTHER" id="PTHR38682">
    <property type="entry name" value="V-TYPE ATP SYNTHASE SUBUNIT C"/>
    <property type="match status" value="1"/>
</dbReference>
<gene>
    <name evidence="3" type="ORF">LCGC14_1149960</name>
</gene>
<name>A0A0F9MJ06_9ZZZZ</name>
<organism evidence="3">
    <name type="scientific">marine sediment metagenome</name>
    <dbReference type="NCBI Taxonomy" id="412755"/>
    <lineage>
        <taxon>unclassified sequences</taxon>
        <taxon>metagenomes</taxon>
        <taxon>ecological metagenomes</taxon>
    </lineage>
</organism>
<evidence type="ECO:0000256" key="1">
    <source>
        <dbReference type="ARBA" id="ARBA00022448"/>
    </source>
</evidence>
<dbReference type="InterPro" id="IPR002843">
    <property type="entry name" value="ATPase_V0-cplx_csu/dsu"/>
</dbReference>
<keyword evidence="1" id="KW-0813">Transport</keyword>
<evidence type="ECO:0000313" key="3">
    <source>
        <dbReference type="EMBL" id="KKM99231.1"/>
    </source>
</evidence>
<dbReference type="Pfam" id="PF01992">
    <property type="entry name" value="vATP-synt_AC39"/>
    <property type="match status" value="1"/>
</dbReference>
<dbReference type="InterPro" id="IPR044911">
    <property type="entry name" value="V-type_ATPase_csu/dsu_dom_3"/>
</dbReference>
<comment type="caution">
    <text evidence="3">The sequence shown here is derived from an EMBL/GenBank/DDBJ whole genome shotgun (WGS) entry which is preliminary data.</text>
</comment>
<dbReference type="EMBL" id="LAZR01005521">
    <property type="protein sequence ID" value="KKM99231.1"/>
    <property type="molecule type" value="Genomic_DNA"/>
</dbReference>
<dbReference type="InterPro" id="IPR050873">
    <property type="entry name" value="V-ATPase_V0D/AC39_subunit"/>
</dbReference>
<protein>
    <recommendedName>
        <fullName evidence="4">V-type ATP synthase subunit C</fullName>
    </recommendedName>
</protein>
<dbReference type="InterPro" id="IPR036079">
    <property type="entry name" value="ATPase_csu/dsu_sf"/>
</dbReference>
<proteinExistence type="predicted"/>
<evidence type="ECO:0008006" key="4">
    <source>
        <dbReference type="Google" id="ProtNLM"/>
    </source>
</evidence>
<accession>A0A0F9MJ06</accession>
<keyword evidence="2" id="KW-0406">Ion transport</keyword>
<evidence type="ECO:0000256" key="2">
    <source>
        <dbReference type="ARBA" id="ARBA00023065"/>
    </source>
</evidence>
<dbReference type="PANTHER" id="PTHR38682:SF1">
    <property type="entry name" value="V-TYPE ATP SYNTHASE SUBUNIT C"/>
    <property type="match status" value="1"/>
</dbReference>
<dbReference type="GO" id="GO:0046961">
    <property type="term" value="F:proton-transporting ATPase activity, rotational mechanism"/>
    <property type="evidence" value="ECO:0007669"/>
    <property type="project" value="InterPro"/>
</dbReference>
<dbReference type="Gene3D" id="1.10.132.50">
    <property type="entry name" value="ATP synthase (C/AC39) subunit, domain 3"/>
    <property type="match status" value="2"/>
</dbReference>
<dbReference type="SUPFAM" id="SSF103486">
    <property type="entry name" value="V-type ATP synthase subunit C"/>
    <property type="match status" value="1"/>
</dbReference>
<dbReference type="AlphaFoldDB" id="A0A0F9MJ06"/>
<sequence>MKKTSRLCYAYAVGRVRVLENRLVERAIFSEASEESDFSSAMKVIFDAGSFSEEMVQIRDSDELDEYLEKEEKKLCRLLKEILFEGDILTIFLEESHPEKAMSVAERTGYSFIKDYIRHKIDLGNIKIFCRVKYSGLSLKKFESLILKGGFLDEKIFIQNFDHSFSEIEERLLATPYHDLWTKAMDALEERETFVELERGIEDFLMNYLKRAKYIVFGPEPVFSYGLAKRRELSLVRLLGVGKINQIPTPILKERISETYV</sequence>
<reference evidence="3" key="1">
    <citation type="journal article" date="2015" name="Nature">
        <title>Complex archaea that bridge the gap between prokaryotes and eukaryotes.</title>
        <authorList>
            <person name="Spang A."/>
            <person name="Saw J.H."/>
            <person name="Jorgensen S.L."/>
            <person name="Zaremba-Niedzwiedzka K."/>
            <person name="Martijn J."/>
            <person name="Lind A.E."/>
            <person name="van Eijk R."/>
            <person name="Schleper C."/>
            <person name="Guy L."/>
            <person name="Ettema T.J."/>
        </authorList>
    </citation>
    <scope>NUCLEOTIDE SEQUENCE</scope>
</reference>